<evidence type="ECO:0000313" key="1">
    <source>
        <dbReference type="EMBL" id="MDV3103605.1"/>
    </source>
</evidence>
<keyword evidence="2" id="KW-1185">Reference proteome</keyword>
<accession>A0AAE4NVV0</accession>
<reference evidence="1 2" key="1">
    <citation type="submission" date="2023-08" db="EMBL/GenBank/DDBJ databases">
        <title>Draft genome sequence of Thermococcus waiotapuensis WT1T, a thermophilic sulphur-dependent archaeon from order Thermococcales.</title>
        <authorList>
            <person name="Manners S.H."/>
            <person name="Carere C.R."/>
            <person name="Dhami M.K."/>
            <person name="Dobson R.C.J."/>
            <person name="Stott M.B."/>
        </authorList>
    </citation>
    <scope>NUCLEOTIDE SEQUENCE [LARGE SCALE GENOMIC DNA]</scope>
    <source>
        <strain evidence="1 2">WT1</strain>
    </source>
</reference>
<dbReference type="Gene3D" id="3.40.50.360">
    <property type="match status" value="1"/>
</dbReference>
<proteinExistence type="predicted"/>
<dbReference type="EMBL" id="JAVDZE010000001">
    <property type="protein sequence ID" value="MDV3103605.1"/>
    <property type="molecule type" value="Genomic_DNA"/>
</dbReference>
<gene>
    <name evidence="1" type="ORF">RBI02_03460</name>
</gene>
<dbReference type="SUPFAM" id="SSF52218">
    <property type="entry name" value="Flavoproteins"/>
    <property type="match status" value="1"/>
</dbReference>
<sequence length="158" mass="17510">MFSKGGAASEGSCCLLLEGRHTREVARRIAEALGADLDEVIDRKNRKGILGFLRAGYDATRGKTTEIAFEKDPSEYDLVVIGSPVWNGRVTPAIRTYLLRNREKIRKAVFFATCAGRKGKILEGMRGLYGGEVIAEAVMEKEEKTKEFVEALKRVINS</sequence>
<organism evidence="1 2">
    <name type="scientific">Thermococcus waiotapuensis</name>
    <dbReference type="NCBI Taxonomy" id="90909"/>
    <lineage>
        <taxon>Archaea</taxon>
        <taxon>Methanobacteriati</taxon>
        <taxon>Methanobacteriota</taxon>
        <taxon>Thermococci</taxon>
        <taxon>Thermococcales</taxon>
        <taxon>Thermococcaceae</taxon>
        <taxon>Thermococcus</taxon>
    </lineage>
</organism>
<dbReference type="RefSeq" id="WP_315340495.1">
    <property type="nucleotide sequence ID" value="NZ_JAVDZE010000001.1"/>
</dbReference>
<comment type="caution">
    <text evidence="1">The sequence shown here is derived from an EMBL/GenBank/DDBJ whole genome shotgun (WGS) entry which is preliminary data.</text>
</comment>
<name>A0AAE4NVV0_9EURY</name>
<dbReference type="Proteomes" id="UP001245683">
    <property type="component" value="Unassembled WGS sequence"/>
</dbReference>
<dbReference type="AlphaFoldDB" id="A0AAE4NVV0"/>
<protein>
    <submittedName>
        <fullName evidence="1">Flavodoxin</fullName>
    </submittedName>
</protein>
<dbReference type="InterPro" id="IPR029039">
    <property type="entry name" value="Flavoprotein-like_sf"/>
</dbReference>
<evidence type="ECO:0000313" key="2">
    <source>
        <dbReference type="Proteomes" id="UP001245683"/>
    </source>
</evidence>